<proteinExistence type="predicted"/>
<keyword evidence="3" id="KW-1185">Reference proteome</keyword>
<organism evidence="2 3">
    <name type="scientific">Candidatus Thiodictyon syntrophicum</name>
    <dbReference type="NCBI Taxonomy" id="1166950"/>
    <lineage>
        <taxon>Bacteria</taxon>
        <taxon>Pseudomonadati</taxon>
        <taxon>Pseudomonadota</taxon>
        <taxon>Gammaproteobacteria</taxon>
        <taxon>Chromatiales</taxon>
        <taxon>Chromatiaceae</taxon>
        <taxon>Thiodictyon</taxon>
    </lineage>
</organism>
<sequence>MVQALLISVRFLDGRFHGVGEWPPAPARLFQALICGGARGGTLPEDARAALAWLERLTVPVIAAQKGTRGQRYTMFVPNNDLDSVDGDPRDIGKIRAGKLVHPWLFDAAMPFFYGWLYDADDDQASNANVICNLAGEVYQFGWGVDVAWASGEVIDEPDLTDRLARYQGTLFRPTASGQGTFLDCPAIGSLASLEARFAAGRQRFTCQQEGKKTNVLFSQAPKAHFRSVAYDSPPSRWLFELRSMTADASFAPWPQEHAAALVVQLRDAANQRLADSLPDRAALIERVLIGRSASEADKGSRVRIVPLPSIGHVHADRGIRRVLVEVPTGCEIGAEDIAWAFSGLQVSLSFDVESGEILEETRLTRALDLSMLDHFGVASDEPNRLWRTVTPAALPERAARRRIEPGSLREEAKGGEERLQEHGRASTAVLQALRHAGIRAKVASIRLQREPFAAKGARAEAFSPGTRFAKERLWHVEVQFIDPVEGPLIIGDGRYLGLGLMEPVRRATEAFSFSIVDGLALHVNPEEVARALRRAVMSRVQERLDRGARLPAFFCGHTPSGEPLREGNHAHLAFAADLRRSRLLVLAPHLIEARAPTRQERGYLETLDAALEGLTDLRAGAAGRLLLEPLPVMPDEDRLFAPSQHWESVTDYRPTRHAKRVGPADALVIDVLAEMRRQGRPEPDVEVLEVRDGQRGGFAGRLRLRFKIAQAGPILIGRSRHFGGGLFRSVG</sequence>
<evidence type="ECO:0000313" key="3">
    <source>
        <dbReference type="Proteomes" id="UP000232638"/>
    </source>
</evidence>
<dbReference type="RefSeq" id="WP_100918687.1">
    <property type="nucleotide sequence ID" value="NZ_CP020370.1"/>
</dbReference>
<dbReference type="AlphaFoldDB" id="A0A2K8U5S0"/>
<evidence type="ECO:0000313" key="2">
    <source>
        <dbReference type="EMBL" id="AUB80907.1"/>
    </source>
</evidence>
<evidence type="ECO:0000256" key="1">
    <source>
        <dbReference type="SAM" id="MobiDB-lite"/>
    </source>
</evidence>
<dbReference type="Pfam" id="PF09609">
    <property type="entry name" value="Cas_GSU0054"/>
    <property type="match status" value="1"/>
</dbReference>
<dbReference type="NCBIfam" id="TIGR02165">
    <property type="entry name" value="cas5_6_GSU0054"/>
    <property type="match status" value="1"/>
</dbReference>
<dbReference type="KEGG" id="tsy:THSYN_08055"/>
<dbReference type="OrthoDB" id="9787885at2"/>
<accession>A0A2K8U5S0</accession>
<name>A0A2K8U5S0_9GAMM</name>
<dbReference type="EMBL" id="CP020370">
    <property type="protein sequence ID" value="AUB80907.1"/>
    <property type="molecule type" value="Genomic_DNA"/>
</dbReference>
<feature type="region of interest" description="Disordered" evidence="1">
    <location>
        <begin position="401"/>
        <end position="424"/>
    </location>
</feature>
<dbReference type="InterPro" id="IPR019089">
    <property type="entry name" value="Cas_GSU0054"/>
</dbReference>
<protein>
    <submittedName>
        <fullName evidence="2">Type I-U CRISPR-associated protein Cas5/Cas6</fullName>
    </submittedName>
</protein>
<gene>
    <name evidence="2" type="ORF">THSYN_08055</name>
</gene>
<reference evidence="2 3" key="1">
    <citation type="submission" date="2017-03" db="EMBL/GenBank/DDBJ databases">
        <title>Complete genome sequence of Candidatus 'Thiodictyon syntrophicum' sp. nov. strain Cad16T, a photolithoautotroph purple sulfur bacterium isolated from an alpine meromictic lake.</title>
        <authorList>
            <person name="Luedin S.M."/>
            <person name="Pothier J.F."/>
            <person name="Danza F."/>
            <person name="Storelli N."/>
            <person name="Wittwer M."/>
            <person name="Tonolla M."/>
        </authorList>
    </citation>
    <scope>NUCLEOTIDE SEQUENCE [LARGE SCALE GENOMIC DNA]</scope>
    <source>
        <strain evidence="2 3">Cad16T</strain>
    </source>
</reference>
<dbReference type="Proteomes" id="UP000232638">
    <property type="component" value="Chromosome"/>
</dbReference>